<evidence type="ECO:0000313" key="3">
    <source>
        <dbReference type="Proteomes" id="UP000233551"/>
    </source>
</evidence>
<organism evidence="2 3">
    <name type="scientific">Punica granatum</name>
    <name type="common">Pomegranate</name>
    <dbReference type="NCBI Taxonomy" id="22663"/>
    <lineage>
        <taxon>Eukaryota</taxon>
        <taxon>Viridiplantae</taxon>
        <taxon>Streptophyta</taxon>
        <taxon>Embryophyta</taxon>
        <taxon>Tracheophyta</taxon>
        <taxon>Spermatophyta</taxon>
        <taxon>Magnoliopsida</taxon>
        <taxon>eudicotyledons</taxon>
        <taxon>Gunneridae</taxon>
        <taxon>Pentapetalae</taxon>
        <taxon>rosids</taxon>
        <taxon>malvids</taxon>
        <taxon>Myrtales</taxon>
        <taxon>Lythraceae</taxon>
        <taxon>Punica</taxon>
    </lineage>
</organism>
<dbReference type="STRING" id="22663.A0A2I0KM79"/>
<keyword evidence="3" id="KW-1185">Reference proteome</keyword>
<dbReference type="Gene3D" id="2.40.70.10">
    <property type="entry name" value="Acid Proteases"/>
    <property type="match status" value="1"/>
</dbReference>
<feature type="compositionally biased region" description="Polar residues" evidence="1">
    <location>
        <begin position="531"/>
        <end position="548"/>
    </location>
</feature>
<feature type="region of interest" description="Disordered" evidence="1">
    <location>
        <begin position="1"/>
        <end position="21"/>
    </location>
</feature>
<evidence type="ECO:0000256" key="1">
    <source>
        <dbReference type="SAM" id="MobiDB-lite"/>
    </source>
</evidence>
<evidence type="ECO:0000313" key="2">
    <source>
        <dbReference type="EMBL" id="PKI69607.1"/>
    </source>
</evidence>
<feature type="compositionally biased region" description="Polar residues" evidence="1">
    <location>
        <begin position="492"/>
        <end position="501"/>
    </location>
</feature>
<evidence type="ECO:0008006" key="4">
    <source>
        <dbReference type="Google" id="ProtNLM"/>
    </source>
</evidence>
<proteinExistence type="predicted"/>
<reference evidence="2 3" key="1">
    <citation type="submission" date="2017-11" db="EMBL/GenBank/DDBJ databases">
        <title>De-novo sequencing of pomegranate (Punica granatum L.) genome.</title>
        <authorList>
            <person name="Akparov Z."/>
            <person name="Amiraslanov A."/>
            <person name="Hajiyeva S."/>
            <person name="Abbasov M."/>
            <person name="Kaur K."/>
            <person name="Hamwieh A."/>
            <person name="Solovyev V."/>
            <person name="Salamov A."/>
            <person name="Braich B."/>
            <person name="Kosarev P."/>
            <person name="Mahmoud A."/>
            <person name="Hajiyev E."/>
            <person name="Babayeva S."/>
            <person name="Izzatullayeva V."/>
            <person name="Mammadov A."/>
            <person name="Mammadov A."/>
            <person name="Sharifova S."/>
            <person name="Ojaghi J."/>
            <person name="Eynullazada K."/>
            <person name="Bayramov B."/>
            <person name="Abdulazimova A."/>
            <person name="Shahmuradov I."/>
        </authorList>
    </citation>
    <scope>NUCLEOTIDE SEQUENCE [LARGE SCALE GENOMIC DNA]</scope>
    <source>
        <strain evidence="3">cv. AG2017</strain>
        <tissue evidence="2">Leaf</tissue>
    </source>
</reference>
<protein>
    <recommendedName>
        <fullName evidence="4">G-patch domain-containing protein</fullName>
    </recommendedName>
</protein>
<gene>
    <name evidence="2" type="ORF">CRG98_009999</name>
</gene>
<accession>A0A2I0KM79</accession>
<comment type="caution">
    <text evidence="2">The sequence shown here is derived from an EMBL/GenBank/DDBJ whole genome shotgun (WGS) entry which is preliminary data.</text>
</comment>
<feature type="region of interest" description="Disordered" evidence="1">
    <location>
        <begin position="470"/>
        <end position="589"/>
    </location>
</feature>
<dbReference type="PANTHER" id="PTHR32108">
    <property type="entry name" value="DNA-DIRECTED RNA POLYMERASE SUBUNIT ALPHA"/>
    <property type="match status" value="1"/>
</dbReference>
<sequence>MSAMGITHSRRVYQGPESGDKGKAPVAAFSAISEAAPLHVKKVTDQEVKAFTKVIKASEYKVVEQMGKSQACISLLALLLSSESHRDALLKVLTAAQVPKETTPNRIEETVNSIFSNQISFAEDELPSEDQGHLRALHIVCKCSNHIVGRVMIDNGSTLNDCPVSTLKQMNVDMGRIRASKTTVRAFDGSKREVNGEIDLLINVGPCLFSITFQILEIPNAFSLLLGRPWIHVAGAISSSLHQKLKFFVEGKLITVNSEEDYAVYKETTVPYISVGEDQNLPFHSFETISVIRDYGEVGPSRADRMIGKVLLKNDYVPRTGLGARAQGILQPIEVMGGTSDIPSTKLDDFSSDAVEAFLALPAIYAVIEEISSGVHIRPAGEDEELTIWTAVPLYSTMVADVLSLVIDFQSGKKYKLKSEADNFVPITQTEQNRLSSPLVTRASTYKKHVNIRLFETVFARTLIVRRSSEPQNSNARSIEPRASSGFLPGQIGSTQVISHKTTTTATSGGLLGVESHRPCIKRPPGASYRAFSSSGASRENLRVQSSRNQRRRDPHSVKNPTQLAPREKNTPINRYSPDKPDCQSGLPADRTASRVFQPTRLHQFGSFQAAEPTSRAPFSDFPRLFLHPEARECSCASTQVRARFEAARVGVYEPSLNYFWAERSFSRLSRGQHDPDGPKGSIGTSY</sequence>
<dbReference type="PANTHER" id="PTHR32108:SF9">
    <property type="entry name" value="REVERSE TRANSCRIPTASE RNASE H-LIKE DOMAIN-CONTAINING PROTEIN"/>
    <property type="match status" value="1"/>
</dbReference>
<dbReference type="AlphaFoldDB" id="A0A2I0KM79"/>
<dbReference type="Proteomes" id="UP000233551">
    <property type="component" value="Unassembled WGS sequence"/>
</dbReference>
<dbReference type="CDD" id="cd00303">
    <property type="entry name" value="retropepsin_like"/>
    <property type="match status" value="1"/>
</dbReference>
<dbReference type="EMBL" id="PGOL01000488">
    <property type="protein sequence ID" value="PKI69607.1"/>
    <property type="molecule type" value="Genomic_DNA"/>
</dbReference>
<name>A0A2I0KM79_PUNGR</name>
<dbReference type="InterPro" id="IPR021109">
    <property type="entry name" value="Peptidase_aspartic_dom_sf"/>
</dbReference>